<name>A0A5J4X9V6_9EUKA</name>
<gene>
    <name evidence="1" type="ORF">EZS28_000778</name>
</gene>
<organism evidence="1 2">
    <name type="scientific">Streblomastix strix</name>
    <dbReference type="NCBI Taxonomy" id="222440"/>
    <lineage>
        <taxon>Eukaryota</taxon>
        <taxon>Metamonada</taxon>
        <taxon>Preaxostyla</taxon>
        <taxon>Oxymonadida</taxon>
        <taxon>Streblomastigidae</taxon>
        <taxon>Streblomastix</taxon>
    </lineage>
</organism>
<sequence length="195" mass="21218">MHSRNLQRTAILAFQSIDLLTGSGPAYISSSSSSQPSSQTSSQLSPLFGCEPLRETSGWELLHCLGLDRKSIRAVSDGGNPAALLRHHLAFTIPSISLPQQQQQFGGSNNQRMLKLNSLPKESSHDPEIVLPHLISVSCILIYCIADHIPNEGAVLLAGLLAMTLHSRDILERTITMRSIRTILQSPSVLLTGEF</sequence>
<accession>A0A5J4X9V6</accession>
<evidence type="ECO:0000313" key="1">
    <source>
        <dbReference type="EMBL" id="KAA6403692.1"/>
    </source>
</evidence>
<dbReference type="EMBL" id="SNRW01000072">
    <property type="protein sequence ID" value="KAA6403692.1"/>
    <property type="molecule type" value="Genomic_DNA"/>
</dbReference>
<reference evidence="1 2" key="1">
    <citation type="submission" date="2019-03" db="EMBL/GenBank/DDBJ databases">
        <title>Single cell metagenomics reveals metabolic interactions within the superorganism composed of flagellate Streblomastix strix and complex community of Bacteroidetes bacteria on its surface.</title>
        <authorList>
            <person name="Treitli S.C."/>
            <person name="Kolisko M."/>
            <person name="Husnik F."/>
            <person name="Keeling P."/>
            <person name="Hampl V."/>
        </authorList>
    </citation>
    <scope>NUCLEOTIDE SEQUENCE [LARGE SCALE GENOMIC DNA]</scope>
    <source>
        <strain evidence="1">ST1C</strain>
    </source>
</reference>
<dbReference type="AlphaFoldDB" id="A0A5J4X9V6"/>
<evidence type="ECO:0000313" key="2">
    <source>
        <dbReference type="Proteomes" id="UP000324800"/>
    </source>
</evidence>
<comment type="caution">
    <text evidence="1">The sequence shown here is derived from an EMBL/GenBank/DDBJ whole genome shotgun (WGS) entry which is preliminary data.</text>
</comment>
<protein>
    <submittedName>
        <fullName evidence="1">Uncharacterized protein</fullName>
    </submittedName>
</protein>
<dbReference type="Proteomes" id="UP000324800">
    <property type="component" value="Unassembled WGS sequence"/>
</dbReference>
<proteinExistence type="predicted"/>